<name>A0A2T2WF35_9FIRM</name>
<proteinExistence type="predicted"/>
<accession>A0A2T2WF35</accession>
<dbReference type="AlphaFoldDB" id="A0A2T2WF35"/>
<feature type="compositionally biased region" description="Low complexity" evidence="1">
    <location>
        <begin position="45"/>
        <end position="93"/>
    </location>
</feature>
<gene>
    <name evidence="3" type="ORF">C7B45_13220</name>
</gene>
<feature type="chain" id="PRO_5038728564" description="DUF4352 domain-containing protein" evidence="2">
    <location>
        <begin position="26"/>
        <end position="233"/>
    </location>
</feature>
<evidence type="ECO:0008006" key="5">
    <source>
        <dbReference type="Google" id="ProtNLM"/>
    </source>
</evidence>
<organism evidence="3 4">
    <name type="scientific">Sulfobacillus acidophilus</name>
    <dbReference type="NCBI Taxonomy" id="53633"/>
    <lineage>
        <taxon>Bacteria</taxon>
        <taxon>Bacillati</taxon>
        <taxon>Bacillota</taxon>
        <taxon>Clostridia</taxon>
        <taxon>Eubacteriales</taxon>
        <taxon>Clostridiales Family XVII. Incertae Sedis</taxon>
        <taxon>Sulfobacillus</taxon>
    </lineage>
</organism>
<dbReference type="Proteomes" id="UP000241848">
    <property type="component" value="Unassembled WGS sequence"/>
</dbReference>
<dbReference type="EMBL" id="PXYV01000049">
    <property type="protein sequence ID" value="PSR20844.1"/>
    <property type="molecule type" value="Genomic_DNA"/>
</dbReference>
<dbReference type="PROSITE" id="PS51257">
    <property type="entry name" value="PROKAR_LIPOPROTEIN"/>
    <property type="match status" value="1"/>
</dbReference>
<protein>
    <recommendedName>
        <fullName evidence="5">DUF4352 domain-containing protein</fullName>
    </recommendedName>
</protein>
<evidence type="ECO:0000256" key="2">
    <source>
        <dbReference type="SAM" id="SignalP"/>
    </source>
</evidence>
<feature type="compositionally biased region" description="Basic residues" evidence="1">
    <location>
        <begin position="34"/>
        <end position="44"/>
    </location>
</feature>
<evidence type="ECO:0000256" key="1">
    <source>
        <dbReference type="SAM" id="MobiDB-lite"/>
    </source>
</evidence>
<evidence type="ECO:0000313" key="4">
    <source>
        <dbReference type="Proteomes" id="UP000241848"/>
    </source>
</evidence>
<keyword evidence="2" id="KW-0732">Signal</keyword>
<feature type="signal peptide" evidence="2">
    <location>
        <begin position="1"/>
        <end position="25"/>
    </location>
</feature>
<feature type="region of interest" description="Disordered" evidence="1">
    <location>
        <begin position="32"/>
        <end position="96"/>
    </location>
</feature>
<reference evidence="3 4" key="1">
    <citation type="journal article" date="2014" name="BMC Genomics">
        <title>Comparison of environmental and isolate Sulfobacillus genomes reveals diverse carbon, sulfur, nitrogen, and hydrogen metabolisms.</title>
        <authorList>
            <person name="Justice N.B."/>
            <person name="Norman A."/>
            <person name="Brown C.T."/>
            <person name="Singh A."/>
            <person name="Thomas B.C."/>
            <person name="Banfield J.F."/>
        </authorList>
    </citation>
    <scope>NUCLEOTIDE SEQUENCE [LARGE SCALE GENOMIC DNA]</scope>
    <source>
        <strain evidence="3">AMDSBA3</strain>
    </source>
</reference>
<sequence length="233" mass="23846">MKQRSMAWRLLAVSLPMMLIAVGCGQQLTPQALAHHHQKTHHKSTVTTSSSPSPSASASPSPSVSPSTSTTTVAPTSTSSVPVQSPSTPASPVLTSVPPAGGVASANQVQATVNTVQLDGTAAVNSQTDYVYLINVTLRNPTTAMILFPLADLVVTPSTSAASSSLNDFDMTGITPSNSLFPYPIVPTHPQAVVVRVPSGASVSGDFTVEVAPSSQYDVHIAGINGAIATFSV</sequence>
<comment type="caution">
    <text evidence="3">The sequence shown here is derived from an EMBL/GenBank/DDBJ whole genome shotgun (WGS) entry which is preliminary data.</text>
</comment>
<evidence type="ECO:0000313" key="3">
    <source>
        <dbReference type="EMBL" id="PSR20844.1"/>
    </source>
</evidence>